<dbReference type="AlphaFoldDB" id="A0A1H9MUN2"/>
<dbReference type="EMBL" id="FOFG01000014">
    <property type="protein sequence ID" value="SER27416.1"/>
    <property type="molecule type" value="Genomic_DNA"/>
</dbReference>
<keyword evidence="2" id="KW-1185">Reference proteome</keyword>
<dbReference type="STRING" id="1855383.SAMN05216548_11458"/>
<reference evidence="1 2" key="1">
    <citation type="submission" date="2016-10" db="EMBL/GenBank/DDBJ databases">
        <authorList>
            <person name="de Groot N.N."/>
        </authorList>
    </citation>
    <scope>NUCLEOTIDE SEQUENCE [LARGE SCALE GENOMIC DNA]</scope>
    <source>
        <strain evidence="1 2">A52C2</strain>
    </source>
</reference>
<name>A0A1H9MUN2_9HYPH</name>
<organism evidence="1 2">
    <name type="scientific">Faunimonas pinastri</name>
    <dbReference type="NCBI Taxonomy" id="1855383"/>
    <lineage>
        <taxon>Bacteria</taxon>
        <taxon>Pseudomonadati</taxon>
        <taxon>Pseudomonadota</taxon>
        <taxon>Alphaproteobacteria</taxon>
        <taxon>Hyphomicrobiales</taxon>
        <taxon>Afifellaceae</taxon>
        <taxon>Faunimonas</taxon>
    </lineage>
</organism>
<gene>
    <name evidence="1" type="ORF">SAMN05216548_11458</name>
</gene>
<accession>A0A1H9MUN2</accession>
<protein>
    <submittedName>
        <fullName evidence="1">Uncharacterized protein</fullName>
    </submittedName>
</protein>
<evidence type="ECO:0000313" key="2">
    <source>
        <dbReference type="Proteomes" id="UP000199647"/>
    </source>
</evidence>
<proteinExistence type="predicted"/>
<dbReference type="Proteomes" id="UP000199647">
    <property type="component" value="Unassembled WGS sequence"/>
</dbReference>
<dbReference type="RefSeq" id="WP_177176902.1">
    <property type="nucleotide sequence ID" value="NZ_FOFG01000014.1"/>
</dbReference>
<evidence type="ECO:0000313" key="1">
    <source>
        <dbReference type="EMBL" id="SER27416.1"/>
    </source>
</evidence>
<sequence length="53" mass="5775">MDAPGRLSLRLPKKGAKWHGSFKSMAEVMTAAAKDITPPFTVEYVLPENKNSG</sequence>